<sequence length="105" mass="11451">MSEYTPLSQEPDCDVDEKASLQSKTSSSDSLPLPSARHSWISALTTPVVAITLVAFLVALNVACISVLAQQVRDVHSALQPHLDFTDTRALPRPDPYDSLAQLYK</sequence>
<gene>
    <name evidence="3" type="ORF">CERSUDRAFT_111951</name>
</gene>
<organism evidence="3 4">
    <name type="scientific">Ceriporiopsis subvermispora (strain B)</name>
    <name type="common">White-rot fungus</name>
    <name type="synonym">Gelatoporia subvermispora</name>
    <dbReference type="NCBI Taxonomy" id="914234"/>
    <lineage>
        <taxon>Eukaryota</taxon>
        <taxon>Fungi</taxon>
        <taxon>Dikarya</taxon>
        <taxon>Basidiomycota</taxon>
        <taxon>Agaricomycotina</taxon>
        <taxon>Agaricomycetes</taxon>
        <taxon>Polyporales</taxon>
        <taxon>Gelatoporiaceae</taxon>
        <taxon>Gelatoporia</taxon>
    </lineage>
</organism>
<name>M2R4Z1_CERS8</name>
<proteinExistence type="predicted"/>
<accession>M2R4Z1</accession>
<keyword evidence="2" id="KW-0812">Transmembrane</keyword>
<dbReference type="HOGENOM" id="CLU_2236297_0_0_1"/>
<dbReference type="Proteomes" id="UP000016930">
    <property type="component" value="Unassembled WGS sequence"/>
</dbReference>
<evidence type="ECO:0000313" key="4">
    <source>
        <dbReference type="Proteomes" id="UP000016930"/>
    </source>
</evidence>
<keyword evidence="4" id="KW-1185">Reference proteome</keyword>
<dbReference type="OrthoDB" id="2632789at2759"/>
<feature type="compositionally biased region" description="Low complexity" evidence="1">
    <location>
        <begin position="20"/>
        <end position="34"/>
    </location>
</feature>
<protein>
    <submittedName>
        <fullName evidence="3">Uncharacterized protein</fullName>
    </submittedName>
</protein>
<keyword evidence="2" id="KW-0472">Membrane</keyword>
<evidence type="ECO:0000313" key="3">
    <source>
        <dbReference type="EMBL" id="EMD39640.1"/>
    </source>
</evidence>
<feature type="region of interest" description="Disordered" evidence="1">
    <location>
        <begin position="1"/>
        <end position="34"/>
    </location>
</feature>
<evidence type="ECO:0000256" key="2">
    <source>
        <dbReference type="SAM" id="Phobius"/>
    </source>
</evidence>
<keyword evidence="2" id="KW-1133">Transmembrane helix</keyword>
<dbReference type="AlphaFoldDB" id="M2R4Z1"/>
<evidence type="ECO:0000256" key="1">
    <source>
        <dbReference type="SAM" id="MobiDB-lite"/>
    </source>
</evidence>
<dbReference type="EMBL" id="KB445793">
    <property type="protein sequence ID" value="EMD39640.1"/>
    <property type="molecule type" value="Genomic_DNA"/>
</dbReference>
<feature type="transmembrane region" description="Helical" evidence="2">
    <location>
        <begin position="40"/>
        <end position="69"/>
    </location>
</feature>
<reference evidence="3 4" key="1">
    <citation type="journal article" date="2012" name="Proc. Natl. Acad. Sci. U.S.A.">
        <title>Comparative genomics of Ceriporiopsis subvermispora and Phanerochaete chrysosporium provide insight into selective ligninolysis.</title>
        <authorList>
            <person name="Fernandez-Fueyo E."/>
            <person name="Ruiz-Duenas F.J."/>
            <person name="Ferreira P."/>
            <person name="Floudas D."/>
            <person name="Hibbett D.S."/>
            <person name="Canessa P."/>
            <person name="Larrondo L.F."/>
            <person name="James T.Y."/>
            <person name="Seelenfreund D."/>
            <person name="Lobos S."/>
            <person name="Polanco R."/>
            <person name="Tello M."/>
            <person name="Honda Y."/>
            <person name="Watanabe T."/>
            <person name="Watanabe T."/>
            <person name="Ryu J.S."/>
            <person name="Kubicek C.P."/>
            <person name="Schmoll M."/>
            <person name="Gaskell J."/>
            <person name="Hammel K.E."/>
            <person name="St John F.J."/>
            <person name="Vanden Wymelenberg A."/>
            <person name="Sabat G."/>
            <person name="Splinter BonDurant S."/>
            <person name="Syed K."/>
            <person name="Yadav J.S."/>
            <person name="Doddapaneni H."/>
            <person name="Subramanian V."/>
            <person name="Lavin J.L."/>
            <person name="Oguiza J.A."/>
            <person name="Perez G."/>
            <person name="Pisabarro A.G."/>
            <person name="Ramirez L."/>
            <person name="Santoyo F."/>
            <person name="Master E."/>
            <person name="Coutinho P.M."/>
            <person name="Henrissat B."/>
            <person name="Lombard V."/>
            <person name="Magnuson J.K."/>
            <person name="Kuees U."/>
            <person name="Hori C."/>
            <person name="Igarashi K."/>
            <person name="Samejima M."/>
            <person name="Held B.W."/>
            <person name="Barry K.W."/>
            <person name="LaButti K.M."/>
            <person name="Lapidus A."/>
            <person name="Lindquist E.A."/>
            <person name="Lucas S.M."/>
            <person name="Riley R."/>
            <person name="Salamov A.A."/>
            <person name="Hoffmeister D."/>
            <person name="Schwenk D."/>
            <person name="Hadar Y."/>
            <person name="Yarden O."/>
            <person name="de Vries R.P."/>
            <person name="Wiebenga A."/>
            <person name="Stenlid J."/>
            <person name="Eastwood D."/>
            <person name="Grigoriev I.V."/>
            <person name="Berka R.M."/>
            <person name="Blanchette R.A."/>
            <person name="Kersten P."/>
            <person name="Martinez A.T."/>
            <person name="Vicuna R."/>
            <person name="Cullen D."/>
        </authorList>
    </citation>
    <scope>NUCLEOTIDE SEQUENCE [LARGE SCALE GENOMIC DNA]</scope>
    <source>
        <strain evidence="3 4">B</strain>
    </source>
</reference>